<dbReference type="Pfam" id="PF08240">
    <property type="entry name" value="ADH_N"/>
    <property type="match status" value="1"/>
</dbReference>
<feature type="domain" description="Enoyl reductase (ER)" evidence="9">
    <location>
        <begin position="14"/>
        <end position="333"/>
    </location>
</feature>
<dbReference type="FunFam" id="3.40.50.720:FF:000022">
    <property type="entry name" value="Cinnamyl alcohol dehydrogenase"/>
    <property type="match status" value="1"/>
</dbReference>
<keyword evidence="11" id="KW-1185">Reference proteome</keyword>
<dbReference type="InterPro" id="IPR013149">
    <property type="entry name" value="ADH-like_C"/>
</dbReference>
<name>F0SR92_RUBBR</name>
<dbReference type="Gene3D" id="3.90.180.10">
    <property type="entry name" value="Medium-chain alcohol dehydrogenases, catalytic domain"/>
    <property type="match status" value="1"/>
</dbReference>
<evidence type="ECO:0000256" key="7">
    <source>
        <dbReference type="ARBA" id="ARBA00024074"/>
    </source>
</evidence>
<dbReference type="Proteomes" id="UP000006860">
    <property type="component" value="Chromosome"/>
</dbReference>
<evidence type="ECO:0000256" key="1">
    <source>
        <dbReference type="ARBA" id="ARBA00001947"/>
    </source>
</evidence>
<dbReference type="SUPFAM" id="SSF51735">
    <property type="entry name" value="NAD(P)-binding Rossmann-fold domains"/>
    <property type="match status" value="1"/>
</dbReference>
<evidence type="ECO:0000259" key="9">
    <source>
        <dbReference type="SMART" id="SM00829"/>
    </source>
</evidence>
<dbReference type="InterPro" id="IPR013154">
    <property type="entry name" value="ADH-like_N"/>
</dbReference>
<evidence type="ECO:0000313" key="11">
    <source>
        <dbReference type="Proteomes" id="UP000006860"/>
    </source>
</evidence>
<sequence>MPTVHAYAAEEANGELKPFEYELGPLDPLDVDIAVETCGVCHSDLSMLQNDWGISAYPFVPGHEVIGVVKDKGDHVNHLEIGDRVGLGWHSGYCMMCDPCVHGDHNMCRTGEQTIVGRHGGFADLVRAKEAAVFKIPESVKAADAGPLLCGGITVFNPMAQFNLAPKSRVGVIGIGGLGHLALQFANAWGCHVTAFTSSESKIEEAKKLGAHDTINSRDSDAIQAAAQSLDLIISTVNVNLNWDVFLSTLKPKGRLHFVGALTEPLTIQQMPMIFNQLSLSASPVGAPGTMRDMLEFAGRHQISPVTEHFPMDKVNDALEHLHSGKARYRIVLDRV</sequence>
<evidence type="ECO:0000313" key="10">
    <source>
        <dbReference type="EMBL" id="ADY62343.1"/>
    </source>
</evidence>
<evidence type="ECO:0000256" key="3">
    <source>
        <dbReference type="ARBA" id="ARBA00022723"/>
    </source>
</evidence>
<dbReference type="PROSITE" id="PS00065">
    <property type="entry name" value="D_2_HYDROXYACID_DH_1"/>
    <property type="match status" value="1"/>
</dbReference>
<keyword evidence="4 8" id="KW-0862">Zinc</keyword>
<dbReference type="OrthoDB" id="9806940at2"/>
<protein>
    <recommendedName>
        <fullName evidence="7">alcohol dehydrogenase (NADP(+))</fullName>
        <ecNumber evidence="7">1.1.1.2</ecNumber>
    </recommendedName>
</protein>
<dbReference type="InterPro" id="IPR020843">
    <property type="entry name" value="ER"/>
</dbReference>
<dbReference type="AlphaFoldDB" id="F0SR92"/>
<keyword evidence="5" id="KW-0521">NADP</keyword>
<dbReference type="eggNOG" id="COG1064">
    <property type="taxonomic scope" value="Bacteria"/>
</dbReference>
<dbReference type="PANTHER" id="PTHR42683">
    <property type="entry name" value="ALDEHYDE REDUCTASE"/>
    <property type="match status" value="1"/>
</dbReference>
<dbReference type="GO" id="GO:0008270">
    <property type="term" value="F:zinc ion binding"/>
    <property type="evidence" value="ECO:0007669"/>
    <property type="project" value="InterPro"/>
</dbReference>
<accession>F0SR92</accession>
<gene>
    <name evidence="10" type="ordered locus">Plabr_4772</name>
</gene>
<proteinExistence type="inferred from homology"/>
<dbReference type="InterPro" id="IPR029752">
    <property type="entry name" value="D-isomer_DH_CS1"/>
</dbReference>
<dbReference type="SMART" id="SM00829">
    <property type="entry name" value="PKS_ER"/>
    <property type="match status" value="1"/>
</dbReference>
<dbReference type="InterPro" id="IPR011032">
    <property type="entry name" value="GroES-like_sf"/>
</dbReference>
<keyword evidence="6 10" id="KW-0560">Oxidoreductase</keyword>
<dbReference type="RefSeq" id="WP_013631047.1">
    <property type="nucleotide sequence ID" value="NC_015174.1"/>
</dbReference>
<dbReference type="SUPFAM" id="SSF50129">
    <property type="entry name" value="GroES-like"/>
    <property type="match status" value="1"/>
</dbReference>
<evidence type="ECO:0000256" key="4">
    <source>
        <dbReference type="ARBA" id="ARBA00022833"/>
    </source>
</evidence>
<evidence type="ECO:0000256" key="2">
    <source>
        <dbReference type="ARBA" id="ARBA00008072"/>
    </source>
</evidence>
<dbReference type="InterPro" id="IPR047109">
    <property type="entry name" value="CAD-like"/>
</dbReference>
<dbReference type="PROSITE" id="PS00059">
    <property type="entry name" value="ADH_ZINC"/>
    <property type="match status" value="1"/>
</dbReference>
<dbReference type="InterPro" id="IPR036291">
    <property type="entry name" value="NAD(P)-bd_dom_sf"/>
</dbReference>
<dbReference type="Gene3D" id="3.40.50.720">
    <property type="entry name" value="NAD(P)-binding Rossmann-like Domain"/>
    <property type="match status" value="1"/>
</dbReference>
<dbReference type="Pfam" id="PF00107">
    <property type="entry name" value="ADH_zinc_N"/>
    <property type="match status" value="1"/>
</dbReference>
<dbReference type="KEGG" id="pbs:Plabr_4772"/>
<dbReference type="FunFam" id="3.90.180.10:FF:000018">
    <property type="entry name" value="NAD(P)-dependent alcohol dehydrogenase"/>
    <property type="match status" value="1"/>
</dbReference>
<dbReference type="EMBL" id="CP002546">
    <property type="protein sequence ID" value="ADY62343.1"/>
    <property type="molecule type" value="Genomic_DNA"/>
</dbReference>
<dbReference type="STRING" id="756272.Plabr_4772"/>
<comment type="similarity">
    <text evidence="2 8">Belongs to the zinc-containing alcohol dehydrogenase family.</text>
</comment>
<dbReference type="HOGENOM" id="CLU_026673_20_2_0"/>
<reference evidence="11" key="1">
    <citation type="submission" date="2011-02" db="EMBL/GenBank/DDBJ databases">
        <title>The complete genome of Planctomyces brasiliensis DSM 5305.</title>
        <authorList>
            <person name="Lucas S."/>
            <person name="Copeland A."/>
            <person name="Lapidus A."/>
            <person name="Bruce D."/>
            <person name="Goodwin L."/>
            <person name="Pitluck S."/>
            <person name="Kyrpides N."/>
            <person name="Mavromatis K."/>
            <person name="Pagani I."/>
            <person name="Ivanova N."/>
            <person name="Ovchinnikova G."/>
            <person name="Lu M."/>
            <person name="Detter J.C."/>
            <person name="Han C."/>
            <person name="Land M."/>
            <person name="Hauser L."/>
            <person name="Markowitz V."/>
            <person name="Cheng J.-F."/>
            <person name="Hugenholtz P."/>
            <person name="Woyke T."/>
            <person name="Wu D."/>
            <person name="Tindall B."/>
            <person name="Pomrenke H.G."/>
            <person name="Brambilla E."/>
            <person name="Klenk H.-P."/>
            <person name="Eisen J.A."/>
        </authorList>
    </citation>
    <scope>NUCLEOTIDE SEQUENCE [LARGE SCALE GENOMIC DNA]</scope>
    <source>
        <strain evidence="11">ATCC 49424 / DSM 5305 / JCM 21570 / NBRC 103401 / IFAM 1448</strain>
    </source>
</reference>
<evidence type="ECO:0000256" key="5">
    <source>
        <dbReference type="ARBA" id="ARBA00022857"/>
    </source>
</evidence>
<dbReference type="InterPro" id="IPR002328">
    <property type="entry name" value="ADH_Zn_CS"/>
</dbReference>
<organism evidence="10 11">
    <name type="scientific">Rubinisphaera brasiliensis (strain ATCC 49424 / DSM 5305 / JCM 21570 / IAM 15109 / NBRC 103401 / IFAM 1448)</name>
    <name type="common">Planctomyces brasiliensis</name>
    <dbReference type="NCBI Taxonomy" id="756272"/>
    <lineage>
        <taxon>Bacteria</taxon>
        <taxon>Pseudomonadati</taxon>
        <taxon>Planctomycetota</taxon>
        <taxon>Planctomycetia</taxon>
        <taxon>Planctomycetales</taxon>
        <taxon>Planctomycetaceae</taxon>
        <taxon>Rubinisphaera</taxon>
    </lineage>
</organism>
<evidence type="ECO:0000256" key="8">
    <source>
        <dbReference type="RuleBase" id="RU361277"/>
    </source>
</evidence>
<keyword evidence="3 8" id="KW-0479">Metal-binding</keyword>
<dbReference type="EC" id="1.1.1.2" evidence="7"/>
<dbReference type="GO" id="GO:0008106">
    <property type="term" value="F:alcohol dehydrogenase (NADP+) activity"/>
    <property type="evidence" value="ECO:0007669"/>
    <property type="project" value="UniProtKB-EC"/>
</dbReference>
<evidence type="ECO:0000256" key="6">
    <source>
        <dbReference type="ARBA" id="ARBA00023002"/>
    </source>
</evidence>
<dbReference type="CDD" id="cd05283">
    <property type="entry name" value="CAD1"/>
    <property type="match status" value="1"/>
</dbReference>
<comment type="cofactor">
    <cofactor evidence="1 8">
        <name>Zn(2+)</name>
        <dbReference type="ChEBI" id="CHEBI:29105"/>
    </cofactor>
</comment>